<protein>
    <recommendedName>
        <fullName evidence="4">Holin</fullName>
    </recommendedName>
</protein>
<reference evidence="2 3" key="1">
    <citation type="submission" date="2019-06" db="EMBL/GenBank/DDBJ databases">
        <title>New taxonomy in bacterial strain CC-CFT640, isolated from vineyard.</title>
        <authorList>
            <person name="Lin S.-Y."/>
            <person name="Tsai C.-F."/>
            <person name="Young C.-C."/>
        </authorList>
    </citation>
    <scope>NUCLEOTIDE SEQUENCE [LARGE SCALE GENOMIC DNA]</scope>
    <source>
        <strain evidence="2 3">CC-CFT640</strain>
    </source>
</reference>
<keyword evidence="1" id="KW-1133">Transmembrane helix</keyword>
<dbReference type="Proteomes" id="UP000321638">
    <property type="component" value="Unassembled WGS sequence"/>
</dbReference>
<dbReference type="RefSeq" id="WP_147851818.1">
    <property type="nucleotide sequence ID" value="NZ_VDUZ01000065.1"/>
</dbReference>
<evidence type="ECO:0000313" key="2">
    <source>
        <dbReference type="EMBL" id="TXL70094.1"/>
    </source>
</evidence>
<keyword evidence="3" id="KW-1185">Reference proteome</keyword>
<comment type="caution">
    <text evidence="2">The sequence shown here is derived from an EMBL/GenBank/DDBJ whole genome shotgun (WGS) entry which is preliminary data.</text>
</comment>
<evidence type="ECO:0008006" key="4">
    <source>
        <dbReference type="Google" id="ProtNLM"/>
    </source>
</evidence>
<gene>
    <name evidence="2" type="ORF">FHP25_35830</name>
</gene>
<sequence>MTDAWPFALWVANAVTSLAIAVCAFRFLFERARQRPLWLRLSLYAAVVGGAANIIIWPWSVELSQIGVNAGFAGTMIYRLARDRSTAA</sequence>
<dbReference type="EMBL" id="VDUZ01000065">
    <property type="protein sequence ID" value="TXL70094.1"/>
    <property type="molecule type" value="Genomic_DNA"/>
</dbReference>
<feature type="transmembrane region" description="Helical" evidence="1">
    <location>
        <begin position="6"/>
        <end position="29"/>
    </location>
</feature>
<accession>A0A5C8P9R9</accession>
<evidence type="ECO:0000256" key="1">
    <source>
        <dbReference type="SAM" id="Phobius"/>
    </source>
</evidence>
<organism evidence="2 3">
    <name type="scientific">Vineibacter terrae</name>
    <dbReference type="NCBI Taxonomy" id="2586908"/>
    <lineage>
        <taxon>Bacteria</taxon>
        <taxon>Pseudomonadati</taxon>
        <taxon>Pseudomonadota</taxon>
        <taxon>Alphaproteobacteria</taxon>
        <taxon>Hyphomicrobiales</taxon>
        <taxon>Vineibacter</taxon>
    </lineage>
</organism>
<keyword evidence="1" id="KW-0472">Membrane</keyword>
<feature type="transmembrane region" description="Helical" evidence="1">
    <location>
        <begin position="41"/>
        <end position="59"/>
    </location>
</feature>
<name>A0A5C8P9R9_9HYPH</name>
<proteinExistence type="predicted"/>
<evidence type="ECO:0000313" key="3">
    <source>
        <dbReference type="Proteomes" id="UP000321638"/>
    </source>
</evidence>
<dbReference type="AlphaFoldDB" id="A0A5C8P9R9"/>
<keyword evidence="1" id="KW-0812">Transmembrane</keyword>